<feature type="region of interest" description="Disordered" evidence="1">
    <location>
        <begin position="82"/>
        <end position="101"/>
    </location>
</feature>
<accession>A0A819AHK4</accession>
<name>A0A819AHK4_9BILA</name>
<proteinExistence type="predicted"/>
<dbReference type="EMBL" id="CAJNYU010004686">
    <property type="protein sequence ID" value="CAF3785817.1"/>
    <property type="molecule type" value="Genomic_DNA"/>
</dbReference>
<evidence type="ECO:0000313" key="3">
    <source>
        <dbReference type="Proteomes" id="UP000663869"/>
    </source>
</evidence>
<organism evidence="2 3">
    <name type="scientific">Rotaria socialis</name>
    <dbReference type="NCBI Taxonomy" id="392032"/>
    <lineage>
        <taxon>Eukaryota</taxon>
        <taxon>Metazoa</taxon>
        <taxon>Spiralia</taxon>
        <taxon>Gnathifera</taxon>
        <taxon>Rotifera</taxon>
        <taxon>Eurotatoria</taxon>
        <taxon>Bdelloidea</taxon>
        <taxon>Philodinida</taxon>
        <taxon>Philodinidae</taxon>
        <taxon>Rotaria</taxon>
    </lineage>
</organism>
<evidence type="ECO:0000313" key="2">
    <source>
        <dbReference type="EMBL" id="CAF3785817.1"/>
    </source>
</evidence>
<evidence type="ECO:0000256" key="1">
    <source>
        <dbReference type="SAM" id="MobiDB-lite"/>
    </source>
</evidence>
<sequence length="118" mass="13356">MKVHPTTDDDDLTCPITLQHGTSSFTRQLLRVEDLRSDDILKQHSASYQAQSSRVKLPPIQWQMTVNRTTSNPASTLMQTTIRSEQSNQENQESTNSSHKATCNCSSDCFGISLWPWK</sequence>
<comment type="caution">
    <text evidence="2">The sequence shown here is derived from an EMBL/GenBank/DDBJ whole genome shotgun (WGS) entry which is preliminary data.</text>
</comment>
<reference evidence="2" key="1">
    <citation type="submission" date="2021-02" db="EMBL/GenBank/DDBJ databases">
        <authorList>
            <person name="Nowell W R."/>
        </authorList>
    </citation>
    <scope>NUCLEOTIDE SEQUENCE</scope>
</reference>
<feature type="compositionally biased region" description="Low complexity" evidence="1">
    <location>
        <begin position="84"/>
        <end position="98"/>
    </location>
</feature>
<protein>
    <submittedName>
        <fullName evidence="2">Uncharacterized protein</fullName>
    </submittedName>
</protein>
<dbReference type="AlphaFoldDB" id="A0A819AHK4"/>
<gene>
    <name evidence="2" type="ORF">FME351_LOCUS32735</name>
</gene>
<dbReference type="Proteomes" id="UP000663869">
    <property type="component" value="Unassembled WGS sequence"/>
</dbReference>